<dbReference type="EnsemblMetazoa" id="SSS_8427s_mrna">
    <property type="protein sequence ID" value="KAF7495794.1"/>
    <property type="gene ID" value="SSS_8427"/>
</dbReference>
<protein>
    <submittedName>
        <fullName evidence="2 3">Uncharacterized protein</fullName>
    </submittedName>
</protein>
<accession>A0A834VHQ7</accession>
<dbReference type="Proteomes" id="UP000070412">
    <property type="component" value="Unassembled WGS sequence"/>
</dbReference>
<gene>
    <name evidence="2" type="ORF">SSS_8427</name>
</gene>
<evidence type="ECO:0000256" key="1">
    <source>
        <dbReference type="SAM" id="MobiDB-lite"/>
    </source>
</evidence>
<reference evidence="4" key="1">
    <citation type="journal article" date="2020" name="PLoS Negl. Trop. Dis.">
        <title>High-quality nuclear genome for Sarcoptes scabiei-A critical resource for a neglected parasite.</title>
        <authorList>
            <person name="Korhonen P.K."/>
            <person name="Gasser R.B."/>
            <person name="Ma G."/>
            <person name="Wang T."/>
            <person name="Stroehlein A.J."/>
            <person name="Young N.D."/>
            <person name="Ang C.S."/>
            <person name="Fernando D.D."/>
            <person name="Lu H.C."/>
            <person name="Taylor S."/>
            <person name="Reynolds S.L."/>
            <person name="Mofiz E."/>
            <person name="Najaraj S.H."/>
            <person name="Gowda H."/>
            <person name="Madugundu A."/>
            <person name="Renuse S."/>
            <person name="Holt D."/>
            <person name="Pandey A."/>
            <person name="Papenfuss A.T."/>
            <person name="Fischer K."/>
        </authorList>
    </citation>
    <scope>NUCLEOTIDE SEQUENCE [LARGE SCALE GENOMIC DNA]</scope>
</reference>
<dbReference type="EMBL" id="WVUK01000045">
    <property type="protein sequence ID" value="KAF7495794.1"/>
    <property type="molecule type" value="Genomic_DNA"/>
</dbReference>
<reference evidence="2" key="2">
    <citation type="submission" date="2020-01" db="EMBL/GenBank/DDBJ databases">
        <authorList>
            <person name="Korhonen P.K.K."/>
            <person name="Guangxu M.G."/>
            <person name="Wang T.W."/>
            <person name="Stroehlein A.J.S."/>
            <person name="Young N.D."/>
            <person name="Ang C.-S.A."/>
            <person name="Fernando D.W.F."/>
            <person name="Lu H.L."/>
            <person name="Taylor S.T."/>
            <person name="Ehtesham M.E.M."/>
            <person name="Najaraj S.H.N."/>
            <person name="Harsha G.H.G."/>
            <person name="Madugundu A.M."/>
            <person name="Renuse S.R."/>
            <person name="Holt D.H."/>
            <person name="Pandey A.P."/>
            <person name="Papenfuss A.P."/>
            <person name="Gasser R.B.G."/>
            <person name="Fischer K.F."/>
        </authorList>
    </citation>
    <scope>NUCLEOTIDE SEQUENCE</scope>
    <source>
        <strain evidence="2">SSS_KF_BRIS2020</strain>
    </source>
</reference>
<proteinExistence type="predicted"/>
<evidence type="ECO:0000313" key="2">
    <source>
        <dbReference type="EMBL" id="KAF7495794.1"/>
    </source>
</evidence>
<organism evidence="2">
    <name type="scientific">Sarcoptes scabiei</name>
    <name type="common">Itch mite</name>
    <name type="synonym">Acarus scabiei</name>
    <dbReference type="NCBI Taxonomy" id="52283"/>
    <lineage>
        <taxon>Eukaryota</taxon>
        <taxon>Metazoa</taxon>
        <taxon>Ecdysozoa</taxon>
        <taxon>Arthropoda</taxon>
        <taxon>Chelicerata</taxon>
        <taxon>Arachnida</taxon>
        <taxon>Acari</taxon>
        <taxon>Acariformes</taxon>
        <taxon>Sarcoptiformes</taxon>
        <taxon>Astigmata</taxon>
        <taxon>Psoroptidia</taxon>
        <taxon>Sarcoptoidea</taxon>
        <taxon>Sarcoptidae</taxon>
        <taxon>Sarcoptinae</taxon>
        <taxon>Sarcoptes</taxon>
    </lineage>
</organism>
<feature type="region of interest" description="Disordered" evidence="1">
    <location>
        <begin position="1"/>
        <end position="23"/>
    </location>
</feature>
<dbReference type="AlphaFoldDB" id="A0A834VHQ7"/>
<keyword evidence="4" id="KW-1185">Reference proteome</keyword>
<name>A0A834VHQ7_SARSC</name>
<evidence type="ECO:0000313" key="3">
    <source>
        <dbReference type="EnsemblMetazoa" id="KAF7495794.1"/>
    </source>
</evidence>
<evidence type="ECO:0000313" key="4">
    <source>
        <dbReference type="Proteomes" id="UP000070412"/>
    </source>
</evidence>
<reference evidence="3" key="3">
    <citation type="submission" date="2022-06" db="UniProtKB">
        <authorList>
            <consortium name="EnsemblMetazoa"/>
        </authorList>
    </citation>
    <scope>IDENTIFICATION</scope>
</reference>
<sequence length="164" mass="19512">MSSRRNGNFSPYPHPSERRNFQQNSNRERFVEQFFFSIDELKWDLILLRENISNLLTMEYLDYFVRIEISLDRLKFSSAFAEDLICRRNREGDQNVTMDFNEFQQNIHASHLERIRISQLIRAINPSEINLSVVFNTYTMVGYYLVGLGYQSLRVVELEGLNQN</sequence>